<gene>
    <name evidence="10" type="primary">agaC</name>
    <name evidence="10" type="ORF">NCTC9836_00694</name>
</gene>
<keyword evidence="6 9" id="KW-0812">Transmembrane</keyword>
<feature type="transmembrane region" description="Helical" evidence="9">
    <location>
        <begin position="6"/>
        <end position="25"/>
    </location>
</feature>
<dbReference type="PANTHER" id="PTHR32502">
    <property type="entry name" value="N-ACETYLGALACTOSAMINE PERMEASE II COMPONENT-RELATED"/>
    <property type="match status" value="1"/>
</dbReference>
<keyword evidence="5" id="KW-0598">Phosphotransferase system</keyword>
<keyword evidence="3" id="KW-1003">Cell membrane</keyword>
<dbReference type="PANTHER" id="PTHR32502:SF8">
    <property type="entry name" value="N-ACETYLGALACTOSAMINE PERMEASE IIC COMPONENT 1"/>
    <property type="match status" value="1"/>
</dbReference>
<dbReference type="GO" id="GO:0009401">
    <property type="term" value="P:phosphoenolpyruvate-dependent sugar phosphotransferase system"/>
    <property type="evidence" value="ECO:0007669"/>
    <property type="project" value="UniProtKB-KW"/>
</dbReference>
<feature type="transmembrane region" description="Helical" evidence="9">
    <location>
        <begin position="97"/>
        <end position="120"/>
    </location>
</feature>
<dbReference type="InterPro" id="IPR050303">
    <property type="entry name" value="GatZ_KbaZ_carbometab"/>
</dbReference>
<keyword evidence="11" id="KW-1185">Reference proteome</keyword>
<sequence length="263" mass="27684">MTISLWQGIIIGLWTGFCLSGQLLGIYTNRSLVLALGVGVILGDVPTALAMGAVSEIAFMGFGVGAGGTVPPNQLGPGIIGTLMAITLKSSGMAIDAALALSFPFAVAFQFVITATYTFLSGNSSLAKKALEKGNYKKFKFLSNATYLSFIVVGFIIGFGSAMSVEGAAALINTIPMWLIKGFTVAGSMLPAIGFAMILNVMVKKEYIAFVVLGFVCVSYLKLPVIGIAFMSLVFALYDYYNKPAAVVVGDNTLEEEDFKDGI</sequence>
<feature type="transmembrane region" description="Helical" evidence="9">
    <location>
        <begin position="183"/>
        <end position="203"/>
    </location>
</feature>
<evidence type="ECO:0000256" key="5">
    <source>
        <dbReference type="ARBA" id="ARBA00022683"/>
    </source>
</evidence>
<evidence type="ECO:0000256" key="8">
    <source>
        <dbReference type="ARBA" id="ARBA00023136"/>
    </source>
</evidence>
<dbReference type="OrthoDB" id="9815089at2"/>
<keyword evidence="2" id="KW-0813">Transport</keyword>
<proteinExistence type="predicted"/>
<feature type="transmembrane region" description="Helical" evidence="9">
    <location>
        <begin position="32"/>
        <end position="54"/>
    </location>
</feature>
<evidence type="ECO:0000256" key="2">
    <source>
        <dbReference type="ARBA" id="ARBA00022448"/>
    </source>
</evidence>
<evidence type="ECO:0000256" key="4">
    <source>
        <dbReference type="ARBA" id="ARBA00022597"/>
    </source>
</evidence>
<feature type="transmembrane region" description="Helical" evidence="9">
    <location>
        <begin position="210"/>
        <end position="238"/>
    </location>
</feature>
<dbReference type="AlphaFoldDB" id="A0A381J7P8"/>
<keyword evidence="7 9" id="KW-1133">Transmembrane helix</keyword>
<evidence type="ECO:0000256" key="3">
    <source>
        <dbReference type="ARBA" id="ARBA00022475"/>
    </source>
</evidence>
<dbReference type="GO" id="GO:0005886">
    <property type="term" value="C:plasma membrane"/>
    <property type="evidence" value="ECO:0007669"/>
    <property type="project" value="UniProtKB-SubCell"/>
</dbReference>
<evidence type="ECO:0000313" key="11">
    <source>
        <dbReference type="Proteomes" id="UP000254664"/>
    </source>
</evidence>
<dbReference type="PROSITE" id="PS51106">
    <property type="entry name" value="PTS_EIIC_TYPE_4"/>
    <property type="match status" value="1"/>
</dbReference>
<evidence type="ECO:0000256" key="1">
    <source>
        <dbReference type="ARBA" id="ARBA00004651"/>
    </source>
</evidence>
<keyword evidence="4" id="KW-0762">Sugar transport</keyword>
<comment type="subcellular location">
    <subcellularLocation>
        <location evidence="1">Cell membrane</location>
        <topology evidence="1">Multi-pass membrane protein</topology>
    </subcellularLocation>
</comment>
<accession>A0A381J7P8</accession>
<organism evidence="10 11">
    <name type="scientific">Clostridium putrefaciens</name>
    <dbReference type="NCBI Taxonomy" id="99675"/>
    <lineage>
        <taxon>Bacteria</taxon>
        <taxon>Bacillati</taxon>
        <taxon>Bacillota</taxon>
        <taxon>Clostridia</taxon>
        <taxon>Eubacteriales</taxon>
        <taxon>Clostridiaceae</taxon>
        <taxon>Clostridium</taxon>
    </lineage>
</organism>
<evidence type="ECO:0000313" key="10">
    <source>
        <dbReference type="EMBL" id="SUY46300.1"/>
    </source>
</evidence>
<dbReference type="InterPro" id="IPR004700">
    <property type="entry name" value="PTS_IIC_man"/>
</dbReference>
<reference evidence="10 11" key="1">
    <citation type="submission" date="2018-06" db="EMBL/GenBank/DDBJ databases">
        <authorList>
            <consortium name="Pathogen Informatics"/>
            <person name="Doyle S."/>
        </authorList>
    </citation>
    <scope>NUCLEOTIDE SEQUENCE [LARGE SCALE GENOMIC DNA]</scope>
    <source>
        <strain evidence="10 11">NCTC9836</strain>
    </source>
</reference>
<dbReference type="Proteomes" id="UP000254664">
    <property type="component" value="Unassembled WGS sequence"/>
</dbReference>
<name>A0A381J7P8_9CLOT</name>
<dbReference type="Pfam" id="PF03609">
    <property type="entry name" value="EII-Sor"/>
    <property type="match status" value="1"/>
</dbReference>
<keyword evidence="8 9" id="KW-0472">Membrane</keyword>
<dbReference type="EMBL" id="UFWZ01000001">
    <property type="protein sequence ID" value="SUY46300.1"/>
    <property type="molecule type" value="Genomic_DNA"/>
</dbReference>
<feature type="transmembrane region" description="Helical" evidence="9">
    <location>
        <begin position="141"/>
        <end position="163"/>
    </location>
</feature>
<evidence type="ECO:0000256" key="9">
    <source>
        <dbReference type="SAM" id="Phobius"/>
    </source>
</evidence>
<dbReference type="RefSeq" id="WP_115640485.1">
    <property type="nucleotide sequence ID" value="NZ_UFWZ01000001.1"/>
</dbReference>
<evidence type="ECO:0000256" key="7">
    <source>
        <dbReference type="ARBA" id="ARBA00022989"/>
    </source>
</evidence>
<protein>
    <submittedName>
        <fullName evidence="10">PTS system mannose/fructose/sorbose family transporter subunit IIC</fullName>
    </submittedName>
</protein>
<evidence type="ECO:0000256" key="6">
    <source>
        <dbReference type="ARBA" id="ARBA00022692"/>
    </source>
</evidence>